<sequence length="215" mass="23388">MARSGSDHEPDHTQSSQARLYNPYQDLNIPIQTLYQLPISPEFLFTEESLHQRRSWGENLTFYTGSAYLSGSIVGASIGFFSAFKSFEPTDTLKLKVNRILNSSGLSGRAWGNRIGMVGLIYAMMESGVVAVTDRDDVWTSVAVGLGTGAVCRAARGVRSAAVWCVGRVGGWGCCGGEADIEELDAQGNLQGADPNPYDMRAQMDFLRIYSQTGK</sequence>
<protein>
    <recommendedName>
        <fullName evidence="7">Mitochondrial import inner membrane translocase subunit TIM23</fullName>
    </recommendedName>
</protein>
<dbReference type="PANTHER" id="PTHR15371:SF0">
    <property type="entry name" value="SD19278P"/>
    <property type="match status" value="1"/>
</dbReference>
<dbReference type="Pfam" id="PF02466">
    <property type="entry name" value="Tim17"/>
    <property type="match status" value="1"/>
</dbReference>
<dbReference type="GO" id="GO:0030150">
    <property type="term" value="P:protein import into mitochondrial matrix"/>
    <property type="evidence" value="ECO:0007669"/>
    <property type="project" value="TreeGrafter"/>
</dbReference>
<keyword evidence="3" id="KW-1133">Transmembrane helix</keyword>
<proteinExistence type="predicted"/>
<dbReference type="EMBL" id="JAAGAX010000002">
    <property type="protein sequence ID" value="KAF2323592.1"/>
    <property type="molecule type" value="Genomic_DNA"/>
</dbReference>
<evidence type="ECO:0008006" key="7">
    <source>
        <dbReference type="Google" id="ProtNLM"/>
    </source>
</evidence>
<evidence type="ECO:0000313" key="5">
    <source>
        <dbReference type="EMBL" id="KAF2323592.1"/>
    </source>
</evidence>
<dbReference type="GO" id="GO:0005744">
    <property type="term" value="C:TIM23 mitochondrial import inner membrane translocase complex"/>
    <property type="evidence" value="ECO:0007669"/>
    <property type="project" value="TreeGrafter"/>
</dbReference>
<dbReference type="Proteomes" id="UP000467840">
    <property type="component" value="Chromosome 11"/>
</dbReference>
<reference evidence="5 6" key="1">
    <citation type="journal article" date="2020" name="Mol. Plant">
        <title>The Chromosome-Based Rubber Tree Genome Provides New Insights into Spurge Genome Evolution and Rubber Biosynthesis.</title>
        <authorList>
            <person name="Liu J."/>
            <person name="Shi C."/>
            <person name="Shi C.C."/>
            <person name="Li W."/>
            <person name="Zhang Q.J."/>
            <person name="Zhang Y."/>
            <person name="Li K."/>
            <person name="Lu H.F."/>
            <person name="Shi C."/>
            <person name="Zhu S.T."/>
            <person name="Xiao Z.Y."/>
            <person name="Nan H."/>
            <person name="Yue Y."/>
            <person name="Zhu X.G."/>
            <person name="Wu Y."/>
            <person name="Hong X.N."/>
            <person name="Fan G.Y."/>
            <person name="Tong Y."/>
            <person name="Zhang D."/>
            <person name="Mao C.L."/>
            <person name="Liu Y.L."/>
            <person name="Hao S.J."/>
            <person name="Liu W.Q."/>
            <person name="Lv M.Q."/>
            <person name="Zhang H.B."/>
            <person name="Liu Y."/>
            <person name="Hu-Tang G.R."/>
            <person name="Wang J.P."/>
            <person name="Wang J.H."/>
            <person name="Sun Y.H."/>
            <person name="Ni S.B."/>
            <person name="Chen W.B."/>
            <person name="Zhang X.C."/>
            <person name="Jiao Y.N."/>
            <person name="Eichler E.E."/>
            <person name="Li G.H."/>
            <person name="Liu X."/>
            <person name="Gao L.Z."/>
        </authorList>
    </citation>
    <scope>NUCLEOTIDE SEQUENCE [LARGE SCALE GENOMIC DNA]</scope>
    <source>
        <strain evidence="6">cv. GT1</strain>
        <tissue evidence="5">Leaf</tissue>
    </source>
</reference>
<dbReference type="AlphaFoldDB" id="A0A6A6NEN3"/>
<comment type="subcellular location">
    <subcellularLocation>
        <location evidence="1">Membrane</location>
        <topology evidence="1">Multi-pass membrane protein</topology>
    </subcellularLocation>
</comment>
<evidence type="ECO:0000313" key="6">
    <source>
        <dbReference type="Proteomes" id="UP000467840"/>
    </source>
</evidence>
<evidence type="ECO:0000256" key="3">
    <source>
        <dbReference type="ARBA" id="ARBA00022989"/>
    </source>
</evidence>
<name>A0A6A6NEN3_HEVBR</name>
<organism evidence="5 6">
    <name type="scientific">Hevea brasiliensis</name>
    <name type="common">Para rubber tree</name>
    <name type="synonym">Siphonia brasiliensis</name>
    <dbReference type="NCBI Taxonomy" id="3981"/>
    <lineage>
        <taxon>Eukaryota</taxon>
        <taxon>Viridiplantae</taxon>
        <taxon>Streptophyta</taxon>
        <taxon>Embryophyta</taxon>
        <taxon>Tracheophyta</taxon>
        <taxon>Spermatophyta</taxon>
        <taxon>Magnoliopsida</taxon>
        <taxon>eudicotyledons</taxon>
        <taxon>Gunneridae</taxon>
        <taxon>Pentapetalae</taxon>
        <taxon>rosids</taxon>
        <taxon>fabids</taxon>
        <taxon>Malpighiales</taxon>
        <taxon>Euphorbiaceae</taxon>
        <taxon>Crotonoideae</taxon>
        <taxon>Micrandreae</taxon>
        <taxon>Hevea</taxon>
    </lineage>
</organism>
<gene>
    <name evidence="5" type="ORF">GH714_036257</name>
</gene>
<keyword evidence="2" id="KW-0812">Transmembrane</keyword>
<evidence type="ECO:0000256" key="2">
    <source>
        <dbReference type="ARBA" id="ARBA00022692"/>
    </source>
</evidence>
<keyword evidence="6" id="KW-1185">Reference proteome</keyword>
<evidence type="ECO:0000256" key="1">
    <source>
        <dbReference type="ARBA" id="ARBA00004141"/>
    </source>
</evidence>
<accession>A0A6A6NEN3</accession>
<keyword evidence="4" id="KW-0472">Membrane</keyword>
<comment type="caution">
    <text evidence="5">The sequence shown here is derived from an EMBL/GenBank/DDBJ whole genome shotgun (WGS) entry which is preliminary data.</text>
</comment>
<dbReference type="GO" id="GO:0008320">
    <property type="term" value="F:protein transmembrane transporter activity"/>
    <property type="evidence" value="ECO:0007669"/>
    <property type="project" value="TreeGrafter"/>
</dbReference>
<dbReference type="InterPro" id="IPR045238">
    <property type="entry name" value="Tim23-like"/>
</dbReference>
<dbReference type="PANTHER" id="PTHR15371">
    <property type="entry name" value="TIM23"/>
    <property type="match status" value="1"/>
</dbReference>
<evidence type="ECO:0000256" key="4">
    <source>
        <dbReference type="ARBA" id="ARBA00023136"/>
    </source>
</evidence>